<evidence type="ECO:0000256" key="7">
    <source>
        <dbReference type="ARBA" id="ARBA00022723"/>
    </source>
</evidence>
<keyword evidence="5" id="KW-0597">Phosphoprotein</keyword>
<feature type="transmembrane region" description="Helical" evidence="15">
    <location>
        <begin position="254"/>
        <end position="275"/>
    </location>
</feature>
<dbReference type="PANTHER" id="PTHR43520">
    <property type="entry name" value="ATP7, ISOFORM B"/>
    <property type="match status" value="1"/>
</dbReference>
<dbReference type="Pfam" id="PF12156">
    <property type="entry name" value="ATPase-cat_bd"/>
    <property type="match status" value="1"/>
</dbReference>
<dbReference type="PROSITE" id="PS01229">
    <property type="entry name" value="COF_2"/>
    <property type="match status" value="1"/>
</dbReference>
<keyword evidence="6 15" id="KW-0812">Transmembrane</keyword>
<evidence type="ECO:0000256" key="13">
    <source>
        <dbReference type="ARBA" id="ARBA00023065"/>
    </source>
</evidence>
<evidence type="ECO:0000256" key="11">
    <source>
        <dbReference type="ARBA" id="ARBA00022967"/>
    </source>
</evidence>
<dbReference type="SUPFAM" id="SSF55008">
    <property type="entry name" value="HMA, heavy metal-associated domain"/>
    <property type="match status" value="1"/>
</dbReference>
<dbReference type="InterPro" id="IPR036412">
    <property type="entry name" value="HAD-like_sf"/>
</dbReference>
<evidence type="ECO:0000259" key="17">
    <source>
        <dbReference type="PROSITE" id="PS50846"/>
    </source>
</evidence>
<evidence type="ECO:0000256" key="15">
    <source>
        <dbReference type="RuleBase" id="RU362081"/>
    </source>
</evidence>
<dbReference type="STRING" id="1121942.SAMN02745148_00679"/>
<dbReference type="AlphaFoldDB" id="A0A1M4UKX1"/>
<dbReference type="CDD" id="cd02079">
    <property type="entry name" value="P-type_ATPase_HM"/>
    <property type="match status" value="1"/>
</dbReference>
<keyword evidence="12 15" id="KW-1133">Transmembrane helix</keyword>
<dbReference type="GO" id="GO:0043682">
    <property type="term" value="F:P-type divalent copper transporter activity"/>
    <property type="evidence" value="ECO:0007669"/>
    <property type="project" value="TreeGrafter"/>
</dbReference>
<feature type="compositionally biased region" description="Basic and acidic residues" evidence="16">
    <location>
        <begin position="564"/>
        <end position="575"/>
    </location>
</feature>
<dbReference type="InterPro" id="IPR036163">
    <property type="entry name" value="HMA_dom_sf"/>
</dbReference>
<dbReference type="InterPro" id="IPR023214">
    <property type="entry name" value="HAD_sf"/>
</dbReference>
<dbReference type="InterPro" id="IPR023299">
    <property type="entry name" value="ATPase_P-typ_cyto_dom_N"/>
</dbReference>
<protein>
    <submittedName>
        <fullName evidence="18">Cu2+-exporting ATPase</fullName>
    </submittedName>
</protein>
<reference evidence="18 19" key="1">
    <citation type="submission" date="2016-11" db="EMBL/GenBank/DDBJ databases">
        <authorList>
            <person name="Jaros S."/>
            <person name="Januszkiewicz K."/>
            <person name="Wedrychowicz H."/>
        </authorList>
    </citation>
    <scope>NUCLEOTIDE SEQUENCE [LARGE SCALE GENOMIC DNA]</scope>
    <source>
        <strain evidence="18 19">DSM 19980</strain>
    </source>
</reference>
<evidence type="ECO:0000313" key="18">
    <source>
        <dbReference type="EMBL" id="SHE57349.1"/>
    </source>
</evidence>
<organism evidence="18 19">
    <name type="scientific">Modicisalibacter ilicicola DSM 19980</name>
    <dbReference type="NCBI Taxonomy" id="1121942"/>
    <lineage>
        <taxon>Bacteria</taxon>
        <taxon>Pseudomonadati</taxon>
        <taxon>Pseudomonadota</taxon>
        <taxon>Gammaproteobacteria</taxon>
        <taxon>Oceanospirillales</taxon>
        <taxon>Halomonadaceae</taxon>
        <taxon>Modicisalibacter</taxon>
    </lineage>
</organism>
<dbReference type="OrthoDB" id="9814270at2"/>
<dbReference type="SUPFAM" id="SSF81653">
    <property type="entry name" value="Calcium ATPase, transduction domain A"/>
    <property type="match status" value="1"/>
</dbReference>
<dbReference type="SUPFAM" id="SSF81665">
    <property type="entry name" value="Calcium ATPase, transmembrane domain M"/>
    <property type="match status" value="1"/>
</dbReference>
<dbReference type="InterPro" id="IPR001757">
    <property type="entry name" value="P_typ_ATPase"/>
</dbReference>
<dbReference type="InterPro" id="IPR059000">
    <property type="entry name" value="ATPase_P-type_domA"/>
</dbReference>
<dbReference type="Proteomes" id="UP000184346">
    <property type="component" value="Unassembled WGS sequence"/>
</dbReference>
<feature type="transmembrane region" description="Helical" evidence="15">
    <location>
        <begin position="776"/>
        <end position="792"/>
    </location>
</feature>
<keyword evidence="13" id="KW-0406">Ion transport</keyword>
<dbReference type="GO" id="GO:0005524">
    <property type="term" value="F:ATP binding"/>
    <property type="evidence" value="ECO:0007669"/>
    <property type="project" value="UniProtKB-UniRule"/>
</dbReference>
<feature type="transmembrane region" description="Helical" evidence="15">
    <location>
        <begin position="220"/>
        <end position="242"/>
    </location>
</feature>
<keyword evidence="9 15" id="KW-0067">ATP-binding</keyword>
<dbReference type="Gene3D" id="3.40.1110.10">
    <property type="entry name" value="Calcium-transporting ATPase, cytoplasmic domain N"/>
    <property type="match status" value="1"/>
</dbReference>
<comment type="subcellular location">
    <subcellularLocation>
        <location evidence="1">Cell membrane</location>
        <topology evidence="1">Multi-pass membrane protein</topology>
    </subcellularLocation>
</comment>
<dbReference type="NCBIfam" id="TIGR01525">
    <property type="entry name" value="ATPase-IB_hvy"/>
    <property type="match status" value="1"/>
</dbReference>
<keyword evidence="8 15" id="KW-0547">Nucleotide-binding</keyword>
<dbReference type="Pfam" id="PF00702">
    <property type="entry name" value="Hydrolase"/>
    <property type="match status" value="1"/>
</dbReference>
<dbReference type="PANTHER" id="PTHR43520:SF5">
    <property type="entry name" value="CATION-TRANSPORTING P-TYPE ATPASE-RELATED"/>
    <property type="match status" value="1"/>
</dbReference>
<feature type="transmembrane region" description="Helical" evidence="15">
    <location>
        <begin position="189"/>
        <end position="208"/>
    </location>
</feature>
<dbReference type="Gene3D" id="2.70.150.10">
    <property type="entry name" value="Calcium-transporting ATPase, cytoplasmic transduction domain A"/>
    <property type="match status" value="1"/>
</dbReference>
<keyword evidence="19" id="KW-1185">Reference proteome</keyword>
<dbReference type="PROSITE" id="PS50846">
    <property type="entry name" value="HMA_2"/>
    <property type="match status" value="1"/>
</dbReference>
<dbReference type="InterPro" id="IPR006121">
    <property type="entry name" value="HMA_dom"/>
</dbReference>
<dbReference type="CDD" id="cd00371">
    <property type="entry name" value="HMA"/>
    <property type="match status" value="1"/>
</dbReference>
<dbReference type="InterPro" id="IPR017969">
    <property type="entry name" value="Heavy-metal-associated_CS"/>
</dbReference>
<feature type="domain" description="HMA" evidence="17">
    <location>
        <begin position="101"/>
        <end position="167"/>
    </location>
</feature>
<name>A0A1M4UKX1_9GAMM</name>
<evidence type="ECO:0000256" key="6">
    <source>
        <dbReference type="ARBA" id="ARBA00022692"/>
    </source>
</evidence>
<keyword evidence="10" id="KW-0460">Magnesium</keyword>
<feature type="region of interest" description="Disordered" evidence="16">
    <location>
        <begin position="564"/>
        <end position="595"/>
    </location>
</feature>
<evidence type="ECO:0000256" key="2">
    <source>
        <dbReference type="ARBA" id="ARBA00006024"/>
    </source>
</evidence>
<dbReference type="Pfam" id="PF00122">
    <property type="entry name" value="E1-E2_ATPase"/>
    <property type="match status" value="1"/>
</dbReference>
<dbReference type="InterPro" id="IPR018303">
    <property type="entry name" value="ATPase_P-typ_P_site"/>
</dbReference>
<evidence type="ECO:0000256" key="4">
    <source>
        <dbReference type="ARBA" id="ARBA00022475"/>
    </source>
</evidence>
<dbReference type="PRINTS" id="PR00119">
    <property type="entry name" value="CATATPASE"/>
</dbReference>
<dbReference type="EMBL" id="FQUJ01000003">
    <property type="protein sequence ID" value="SHE57349.1"/>
    <property type="molecule type" value="Genomic_DNA"/>
</dbReference>
<feature type="transmembrane region" description="Helical" evidence="15">
    <location>
        <begin position="468"/>
        <end position="491"/>
    </location>
</feature>
<keyword evidence="4 15" id="KW-1003">Cell membrane</keyword>
<dbReference type="PROSITE" id="PS01047">
    <property type="entry name" value="HMA_1"/>
    <property type="match status" value="1"/>
</dbReference>
<dbReference type="InterPro" id="IPR027256">
    <property type="entry name" value="P-typ_ATPase_IB"/>
</dbReference>
<evidence type="ECO:0000256" key="5">
    <source>
        <dbReference type="ARBA" id="ARBA00022553"/>
    </source>
</evidence>
<dbReference type="GO" id="GO:0016887">
    <property type="term" value="F:ATP hydrolysis activity"/>
    <property type="evidence" value="ECO:0007669"/>
    <property type="project" value="InterPro"/>
</dbReference>
<dbReference type="PROSITE" id="PS00154">
    <property type="entry name" value="ATPASE_E1_E2"/>
    <property type="match status" value="1"/>
</dbReference>
<keyword evidence="7 15" id="KW-0479">Metal-binding</keyword>
<dbReference type="InterPro" id="IPR021993">
    <property type="entry name" value="ATPase-cat-bd"/>
</dbReference>
<dbReference type="SUPFAM" id="SSF56784">
    <property type="entry name" value="HAD-like"/>
    <property type="match status" value="1"/>
</dbReference>
<feature type="transmembrane region" description="Helical" evidence="15">
    <location>
        <begin position="440"/>
        <end position="462"/>
    </location>
</feature>
<keyword evidence="14 15" id="KW-0472">Membrane</keyword>
<dbReference type="NCBIfam" id="TIGR01511">
    <property type="entry name" value="ATPase-IB1_Cu"/>
    <property type="match status" value="1"/>
</dbReference>
<dbReference type="GO" id="GO:0005507">
    <property type="term" value="F:copper ion binding"/>
    <property type="evidence" value="ECO:0007669"/>
    <property type="project" value="TreeGrafter"/>
</dbReference>
<evidence type="ECO:0000256" key="16">
    <source>
        <dbReference type="SAM" id="MobiDB-lite"/>
    </source>
</evidence>
<dbReference type="NCBIfam" id="TIGR01494">
    <property type="entry name" value="ATPase_P-type"/>
    <property type="match status" value="2"/>
</dbReference>
<accession>A0A1M4UKX1</accession>
<evidence type="ECO:0000256" key="1">
    <source>
        <dbReference type="ARBA" id="ARBA00004651"/>
    </source>
</evidence>
<evidence type="ECO:0000256" key="9">
    <source>
        <dbReference type="ARBA" id="ARBA00022840"/>
    </source>
</evidence>
<keyword evidence="11" id="KW-1278">Translocase</keyword>
<comment type="similarity">
    <text evidence="2 15">Belongs to the cation transport ATPase (P-type) (TC 3.A.3) family. Type IB subfamily.</text>
</comment>
<evidence type="ECO:0000256" key="3">
    <source>
        <dbReference type="ARBA" id="ARBA00022448"/>
    </source>
</evidence>
<proteinExistence type="inferred from homology"/>
<evidence type="ECO:0000313" key="19">
    <source>
        <dbReference type="Proteomes" id="UP000184346"/>
    </source>
</evidence>
<evidence type="ECO:0000256" key="14">
    <source>
        <dbReference type="ARBA" id="ARBA00023136"/>
    </source>
</evidence>
<dbReference type="InterPro" id="IPR023298">
    <property type="entry name" value="ATPase_P-typ_TM_dom_sf"/>
</dbReference>
<sequence>MSTLASSIDSDIGCYHCGSSVPRGAPWHIELDEERHPLCCPGCEAVAHAIVDGGLESYYRFRTELPERPDDRQIQSTEAWVVFDDPDLQAQFVHPTEDGRRQVTLAVDGITCAACAWLIEHRLNALDGLESSAVNLSHHRLHLAWDPERLKLSRILAELAAIGYPSQPYEPDLAQQKLQREERQSIRRLIVAAVAMMQVMMFSIPLYVSGPGEISEGFFLLFHWLSLALATPVVAFSALPFFRNALRDLRTRHLGMDVPVSIAILGAYLASAYAVLTGSDDVHGTPVYFDSVTMFTFFLLFSRYIEMRARRRNGHSGNALSGVLPSSAIRLEADGSERVLPADQLRAGDRVRVRPGHGVPADGIIVAGQSSLDESMLTGETLPVGRRVGDIVTGGSLNVESPLEIEVTHTGRDARAAGIMELSDRAFASRPKIAEQASRMAHGFVSSLLVVSLAVAIVWSFVDPSRVLWVTLSVLVVTCPCALALATPTALTASHGQLRRRGVLVTRANAIEGLAQATRVVFDKTGTLTEGRMRLREVRPLARDLDSEQARSLAAALEAHSEHPIARAFRDRGPQEQDSTPLTASEVRNLPGQGLEGHIHGQRYRLGRPDFAMDAPPAPPGQGGQWLLLSLIGPREATPLAWFRLDDTLRDDARATVAALGDLGLEVELLSGDVSSTVGILARELGIQSWQAGATPETKLEHIQALQARGERVVMVGDGINDVPVLAAADVSVAMNDATDLARTSADALLMSPRLWRIVDAVRLARLTRHLIRQNLLWALCYNVLALPLAALGLIPPWVAALGMSASSLVVVGNALRLNRARLPVPSSTMVESS</sequence>
<feature type="transmembrane region" description="Helical" evidence="15">
    <location>
        <begin position="287"/>
        <end position="305"/>
    </location>
</feature>
<dbReference type="RefSeq" id="WP_072819757.1">
    <property type="nucleotide sequence ID" value="NZ_FQUJ01000003.1"/>
</dbReference>
<dbReference type="Pfam" id="PF00403">
    <property type="entry name" value="HMA"/>
    <property type="match status" value="1"/>
</dbReference>
<gene>
    <name evidence="18" type="ORF">SAMN02745148_00679</name>
</gene>
<dbReference type="Gene3D" id="3.30.70.100">
    <property type="match status" value="1"/>
</dbReference>
<dbReference type="InterPro" id="IPR008250">
    <property type="entry name" value="ATPase_P-typ_transduc_dom_A_sf"/>
</dbReference>
<dbReference type="GO" id="GO:0005886">
    <property type="term" value="C:plasma membrane"/>
    <property type="evidence" value="ECO:0007669"/>
    <property type="project" value="UniProtKB-SubCell"/>
</dbReference>
<evidence type="ECO:0000256" key="10">
    <source>
        <dbReference type="ARBA" id="ARBA00022842"/>
    </source>
</evidence>
<dbReference type="GO" id="GO:0055070">
    <property type="term" value="P:copper ion homeostasis"/>
    <property type="evidence" value="ECO:0007669"/>
    <property type="project" value="TreeGrafter"/>
</dbReference>
<dbReference type="Gene3D" id="3.40.50.1000">
    <property type="entry name" value="HAD superfamily/HAD-like"/>
    <property type="match status" value="1"/>
</dbReference>
<evidence type="ECO:0000256" key="12">
    <source>
        <dbReference type="ARBA" id="ARBA00022989"/>
    </source>
</evidence>
<keyword evidence="3" id="KW-0813">Transport</keyword>
<evidence type="ECO:0000256" key="8">
    <source>
        <dbReference type="ARBA" id="ARBA00022741"/>
    </source>
</evidence>